<evidence type="ECO:0000313" key="1">
    <source>
        <dbReference type="EMBL" id="MAA12941.1"/>
    </source>
</evidence>
<accession>A0A224YET5</accession>
<organism evidence="1">
    <name type="scientific">Rhipicephalus zambeziensis</name>
    <dbReference type="NCBI Taxonomy" id="60191"/>
    <lineage>
        <taxon>Eukaryota</taxon>
        <taxon>Metazoa</taxon>
        <taxon>Ecdysozoa</taxon>
        <taxon>Arthropoda</taxon>
        <taxon>Chelicerata</taxon>
        <taxon>Arachnida</taxon>
        <taxon>Acari</taxon>
        <taxon>Parasitiformes</taxon>
        <taxon>Ixodida</taxon>
        <taxon>Ixodoidea</taxon>
        <taxon>Ixodidae</taxon>
        <taxon>Rhipicephalinae</taxon>
        <taxon>Rhipicephalus</taxon>
        <taxon>Rhipicephalus</taxon>
    </lineage>
</organism>
<sequence>MSLTYFARSETFVYVFLKARFRSISCGGNFHTFFLGLLPTELQSKLAFCSQFLFCFYSQCCIWLGETKNRTPRETISVSIGCSVSYVVLSVALKRARHWERRQRRR</sequence>
<name>A0A224YET5_9ACAR</name>
<dbReference type="EMBL" id="GFPF01001795">
    <property type="protein sequence ID" value="MAA12941.1"/>
    <property type="molecule type" value="Transcribed_RNA"/>
</dbReference>
<reference evidence="1" key="1">
    <citation type="journal article" date="2017" name="Parasit. Vectors">
        <title>Sialotranscriptomics of Rhipicephalus zambeziensis reveals intricate expression profiles of secretory proteins and suggests tight temporal transcriptional regulation during blood-feeding.</title>
        <authorList>
            <person name="de Castro M.H."/>
            <person name="de Klerk D."/>
            <person name="Pienaar R."/>
            <person name="Rees D.J.G."/>
            <person name="Mans B.J."/>
        </authorList>
    </citation>
    <scope>NUCLEOTIDE SEQUENCE</scope>
    <source>
        <tissue evidence="1">Salivary glands</tissue>
    </source>
</reference>
<dbReference type="AlphaFoldDB" id="A0A224YET5"/>
<protein>
    <submittedName>
        <fullName evidence="1">Uncharacterized protein</fullName>
    </submittedName>
</protein>
<proteinExistence type="predicted"/>